<organism evidence="2 3">
    <name type="scientific">Aureimonas glaciei</name>
    <dbReference type="NCBI Taxonomy" id="1776957"/>
    <lineage>
        <taxon>Bacteria</taxon>
        <taxon>Pseudomonadati</taxon>
        <taxon>Pseudomonadota</taxon>
        <taxon>Alphaproteobacteria</taxon>
        <taxon>Hyphomicrobiales</taxon>
        <taxon>Aurantimonadaceae</taxon>
        <taxon>Aureimonas</taxon>
    </lineage>
</organism>
<feature type="compositionally biased region" description="Basic and acidic residues" evidence="1">
    <location>
        <begin position="54"/>
        <end position="68"/>
    </location>
</feature>
<dbReference type="EMBL" id="BMJJ01000006">
    <property type="protein sequence ID" value="GGD22689.1"/>
    <property type="molecule type" value="Genomic_DNA"/>
</dbReference>
<feature type="region of interest" description="Disordered" evidence="1">
    <location>
        <begin position="54"/>
        <end position="86"/>
    </location>
</feature>
<proteinExistence type="predicted"/>
<evidence type="ECO:0000313" key="3">
    <source>
        <dbReference type="Proteomes" id="UP000613160"/>
    </source>
</evidence>
<protein>
    <submittedName>
        <fullName evidence="2">Uncharacterized protein</fullName>
    </submittedName>
</protein>
<dbReference type="RefSeq" id="WP_188851471.1">
    <property type="nucleotide sequence ID" value="NZ_BMJJ01000006.1"/>
</dbReference>
<comment type="caution">
    <text evidence="2">The sequence shown here is derived from an EMBL/GenBank/DDBJ whole genome shotgun (WGS) entry which is preliminary data.</text>
</comment>
<reference evidence="2" key="2">
    <citation type="submission" date="2020-09" db="EMBL/GenBank/DDBJ databases">
        <authorList>
            <person name="Sun Q."/>
            <person name="Zhou Y."/>
        </authorList>
    </citation>
    <scope>NUCLEOTIDE SEQUENCE</scope>
    <source>
        <strain evidence="2">CGMCC 1.15493</strain>
    </source>
</reference>
<accession>A0A917DBN8</accession>
<dbReference type="Proteomes" id="UP000613160">
    <property type="component" value="Unassembled WGS sequence"/>
</dbReference>
<dbReference type="AlphaFoldDB" id="A0A917DBN8"/>
<gene>
    <name evidence="2" type="ORF">GCM10011335_27020</name>
</gene>
<evidence type="ECO:0000313" key="2">
    <source>
        <dbReference type="EMBL" id="GGD22689.1"/>
    </source>
</evidence>
<keyword evidence="3" id="KW-1185">Reference proteome</keyword>
<name>A0A917DBN8_9HYPH</name>
<evidence type="ECO:0000256" key="1">
    <source>
        <dbReference type="SAM" id="MobiDB-lite"/>
    </source>
</evidence>
<feature type="compositionally biased region" description="Basic and acidic residues" evidence="1">
    <location>
        <begin position="77"/>
        <end position="86"/>
    </location>
</feature>
<sequence length="86" mass="9301">MSSDETPAVKAAQTYFRNTEIRAEKGTAMTMIATAADATQAKNERLRAARLARDETERLASEEAEKAKPAPKRRKAVPKDKGPAGA</sequence>
<reference evidence="2" key="1">
    <citation type="journal article" date="2014" name="Int. J. Syst. Evol. Microbiol.">
        <title>Complete genome sequence of Corynebacterium casei LMG S-19264T (=DSM 44701T), isolated from a smear-ripened cheese.</title>
        <authorList>
            <consortium name="US DOE Joint Genome Institute (JGI-PGF)"/>
            <person name="Walter F."/>
            <person name="Albersmeier A."/>
            <person name="Kalinowski J."/>
            <person name="Ruckert C."/>
        </authorList>
    </citation>
    <scope>NUCLEOTIDE SEQUENCE</scope>
    <source>
        <strain evidence="2">CGMCC 1.15493</strain>
    </source>
</reference>